<evidence type="ECO:0000313" key="2">
    <source>
        <dbReference type="Proteomes" id="UP001319827"/>
    </source>
</evidence>
<accession>A0ABM8HXQ1</accession>
<gene>
    <name evidence="1" type="ORF">DESUT3_38720</name>
</gene>
<protein>
    <submittedName>
        <fullName evidence="1">Uncharacterized protein</fullName>
    </submittedName>
</protein>
<reference evidence="1 2" key="1">
    <citation type="journal article" date="2016" name="C (Basel)">
        <title>Selective Growth of and Electricity Production by Marine Exoelectrogenic Bacteria in Self-Aggregated Hydrogel of Microbially Reduced Graphene Oxide.</title>
        <authorList>
            <person name="Yoshida N."/>
            <person name="Goto Y."/>
            <person name="Miyata Y."/>
        </authorList>
    </citation>
    <scope>NUCLEOTIDE SEQUENCE [LARGE SCALE GENOMIC DNA]</scope>
    <source>
        <strain evidence="1 2">NIT-T3</strain>
    </source>
</reference>
<sequence length="101" mass="10590">MACLTPRVAQRVTRHINATRATTAANPAANLLPIELEIISGTSLSGGIDRRQKKNAPISASETDASGLVAPGLALYGNPAVRVRGPVALRHPITRVLPFSD</sequence>
<evidence type="ECO:0000313" key="1">
    <source>
        <dbReference type="EMBL" id="BCR06803.1"/>
    </source>
</evidence>
<keyword evidence="2" id="KW-1185">Reference proteome</keyword>
<dbReference type="EMBL" id="AP024355">
    <property type="protein sequence ID" value="BCR06803.1"/>
    <property type="molecule type" value="Genomic_DNA"/>
</dbReference>
<proteinExistence type="predicted"/>
<organism evidence="1 2">
    <name type="scientific">Desulfuromonas versatilis</name>
    <dbReference type="NCBI Taxonomy" id="2802975"/>
    <lineage>
        <taxon>Bacteria</taxon>
        <taxon>Pseudomonadati</taxon>
        <taxon>Thermodesulfobacteriota</taxon>
        <taxon>Desulfuromonadia</taxon>
        <taxon>Desulfuromonadales</taxon>
        <taxon>Desulfuromonadaceae</taxon>
        <taxon>Desulfuromonas</taxon>
    </lineage>
</organism>
<name>A0ABM8HXQ1_9BACT</name>
<reference evidence="1 2" key="2">
    <citation type="journal article" date="2021" name="Int. J. Syst. Evol. Microbiol.">
        <title>Isolation and Polyphasic Characterization of Desulfuromonas versatilis sp. Nov., an Electrogenic Bacteria Capable of Versatile Metabolism Isolated from a Graphene Oxide-Reducing Enrichment Culture.</title>
        <authorList>
            <person name="Xie L."/>
            <person name="Yoshida N."/>
            <person name="Ishii S."/>
            <person name="Meng L."/>
        </authorList>
    </citation>
    <scope>NUCLEOTIDE SEQUENCE [LARGE SCALE GENOMIC DNA]</scope>
    <source>
        <strain evidence="1 2">NIT-T3</strain>
    </source>
</reference>
<dbReference type="Proteomes" id="UP001319827">
    <property type="component" value="Chromosome"/>
</dbReference>